<comment type="similarity">
    <text evidence="2">Belongs to the methyltransferase superfamily. L-isoaspartyl/D-aspartyl protein methyltransferase family.</text>
</comment>
<sequence length="237" mass="26513">YIFYLAIIAGMAVLVWLFLVPYGNKEKDIYRDRRDRMVQTQIMARGVKDEAVLLAMGTVPRHKFVSEGLLGSAYKDRPLPIECGQTISQPYIVALMTELLNVRRGSKVLEVGTGSGYQAAILAQMGVEVYTIEIFEELGTSAQKRLKDLGYSKVRVEIADGYYGWPEEAPFDAIIVTCAASHIPPPLIEQLREGGRMCIPVGSVFWTQNLMLVHKKEGEIITENILPVRFVPLLGEH</sequence>
<dbReference type="FunFam" id="3.40.50.150:FF:000010">
    <property type="entry name" value="Protein-L-isoaspartate O-methyltransferase"/>
    <property type="match status" value="1"/>
</dbReference>
<dbReference type="GO" id="GO:0004719">
    <property type="term" value="F:protein-L-isoaspartate (D-aspartate) O-methyltransferase activity"/>
    <property type="evidence" value="ECO:0007669"/>
    <property type="project" value="UniProtKB-EC"/>
</dbReference>
<dbReference type="GO" id="GO:0032259">
    <property type="term" value="P:methylation"/>
    <property type="evidence" value="ECO:0007669"/>
    <property type="project" value="UniProtKB-KW"/>
</dbReference>
<evidence type="ECO:0000256" key="5">
    <source>
        <dbReference type="ARBA" id="ARBA00022603"/>
    </source>
</evidence>
<gene>
    <name evidence="9" type="ORF">S06H3_43180</name>
</gene>
<keyword evidence="4" id="KW-0963">Cytoplasm</keyword>
<dbReference type="InterPro" id="IPR000682">
    <property type="entry name" value="PCMT"/>
</dbReference>
<evidence type="ECO:0000256" key="2">
    <source>
        <dbReference type="ARBA" id="ARBA00005369"/>
    </source>
</evidence>
<evidence type="ECO:0000256" key="7">
    <source>
        <dbReference type="ARBA" id="ARBA00022691"/>
    </source>
</evidence>
<dbReference type="InterPro" id="IPR029063">
    <property type="entry name" value="SAM-dependent_MTases_sf"/>
</dbReference>
<evidence type="ECO:0000256" key="8">
    <source>
        <dbReference type="SAM" id="Phobius"/>
    </source>
</evidence>
<keyword evidence="5" id="KW-0489">Methyltransferase</keyword>
<evidence type="ECO:0000256" key="3">
    <source>
        <dbReference type="ARBA" id="ARBA00011890"/>
    </source>
</evidence>
<dbReference type="GO" id="GO:0005737">
    <property type="term" value="C:cytoplasm"/>
    <property type="evidence" value="ECO:0007669"/>
    <property type="project" value="UniProtKB-SubCell"/>
</dbReference>
<evidence type="ECO:0000256" key="1">
    <source>
        <dbReference type="ARBA" id="ARBA00004496"/>
    </source>
</evidence>
<keyword evidence="8" id="KW-0472">Membrane</keyword>
<dbReference type="SUPFAM" id="SSF53335">
    <property type="entry name" value="S-adenosyl-L-methionine-dependent methyltransferases"/>
    <property type="match status" value="1"/>
</dbReference>
<name>X1NLK6_9ZZZZ</name>
<keyword evidence="8" id="KW-0812">Transmembrane</keyword>
<dbReference type="NCBIfam" id="NF001453">
    <property type="entry name" value="PRK00312.1"/>
    <property type="match status" value="1"/>
</dbReference>
<keyword evidence="8" id="KW-1133">Transmembrane helix</keyword>
<accession>X1NLK6</accession>
<protein>
    <recommendedName>
        <fullName evidence="3">protein-L-isoaspartate(D-aspartate) O-methyltransferase</fullName>
        <ecNumber evidence="3">2.1.1.77</ecNumber>
    </recommendedName>
</protein>
<dbReference type="NCBIfam" id="TIGR00080">
    <property type="entry name" value="pimt"/>
    <property type="match status" value="1"/>
</dbReference>
<evidence type="ECO:0000256" key="6">
    <source>
        <dbReference type="ARBA" id="ARBA00022679"/>
    </source>
</evidence>
<dbReference type="PANTHER" id="PTHR11579">
    <property type="entry name" value="PROTEIN-L-ISOASPARTATE O-METHYLTRANSFERASE"/>
    <property type="match status" value="1"/>
</dbReference>
<dbReference type="Pfam" id="PF01135">
    <property type="entry name" value="PCMT"/>
    <property type="match status" value="1"/>
</dbReference>
<keyword evidence="7" id="KW-0949">S-adenosyl-L-methionine</keyword>
<comment type="subcellular location">
    <subcellularLocation>
        <location evidence="1">Cytoplasm</location>
    </subcellularLocation>
</comment>
<dbReference type="Gene3D" id="3.40.50.150">
    <property type="entry name" value="Vaccinia Virus protein VP39"/>
    <property type="match status" value="1"/>
</dbReference>
<feature type="non-terminal residue" evidence="9">
    <location>
        <position position="1"/>
    </location>
</feature>
<feature type="transmembrane region" description="Helical" evidence="8">
    <location>
        <begin position="6"/>
        <end position="24"/>
    </location>
</feature>
<dbReference type="CDD" id="cd02440">
    <property type="entry name" value="AdoMet_MTases"/>
    <property type="match status" value="1"/>
</dbReference>
<evidence type="ECO:0000256" key="4">
    <source>
        <dbReference type="ARBA" id="ARBA00022490"/>
    </source>
</evidence>
<keyword evidence="6" id="KW-0808">Transferase</keyword>
<evidence type="ECO:0000313" key="9">
    <source>
        <dbReference type="EMBL" id="GAI44458.1"/>
    </source>
</evidence>
<dbReference type="PANTHER" id="PTHR11579:SF0">
    <property type="entry name" value="PROTEIN-L-ISOASPARTATE(D-ASPARTATE) O-METHYLTRANSFERASE"/>
    <property type="match status" value="1"/>
</dbReference>
<organism evidence="9">
    <name type="scientific">marine sediment metagenome</name>
    <dbReference type="NCBI Taxonomy" id="412755"/>
    <lineage>
        <taxon>unclassified sequences</taxon>
        <taxon>metagenomes</taxon>
        <taxon>ecological metagenomes</taxon>
    </lineage>
</organism>
<dbReference type="AlphaFoldDB" id="X1NLK6"/>
<dbReference type="HAMAP" id="MF_00090">
    <property type="entry name" value="PIMT"/>
    <property type="match status" value="1"/>
</dbReference>
<dbReference type="EC" id="2.1.1.77" evidence="3"/>
<dbReference type="PROSITE" id="PS01279">
    <property type="entry name" value="PCMT"/>
    <property type="match status" value="1"/>
</dbReference>
<proteinExistence type="inferred from homology"/>
<reference evidence="9" key="1">
    <citation type="journal article" date="2014" name="Front. Microbiol.">
        <title>High frequency of phylogenetically diverse reductive dehalogenase-homologous genes in deep subseafloor sedimentary metagenomes.</title>
        <authorList>
            <person name="Kawai M."/>
            <person name="Futagami T."/>
            <person name="Toyoda A."/>
            <person name="Takaki Y."/>
            <person name="Nishi S."/>
            <person name="Hori S."/>
            <person name="Arai W."/>
            <person name="Tsubouchi T."/>
            <person name="Morono Y."/>
            <person name="Uchiyama I."/>
            <person name="Ito T."/>
            <person name="Fujiyama A."/>
            <person name="Inagaki F."/>
            <person name="Takami H."/>
        </authorList>
    </citation>
    <scope>NUCLEOTIDE SEQUENCE</scope>
    <source>
        <strain evidence="9">Expedition CK06-06</strain>
    </source>
</reference>
<dbReference type="EMBL" id="BARV01026758">
    <property type="protein sequence ID" value="GAI44458.1"/>
    <property type="molecule type" value="Genomic_DNA"/>
</dbReference>
<comment type="caution">
    <text evidence="9">The sequence shown here is derived from an EMBL/GenBank/DDBJ whole genome shotgun (WGS) entry which is preliminary data.</text>
</comment>